<protein>
    <recommendedName>
        <fullName evidence="1">Proline iminopeptidase</fullName>
    </recommendedName>
</protein>
<keyword evidence="5" id="KW-1185">Reference proteome</keyword>
<dbReference type="Gene3D" id="3.40.50.1820">
    <property type="entry name" value="alpha/beta hydrolase"/>
    <property type="match status" value="1"/>
</dbReference>
<keyword evidence="4" id="KW-0378">Hydrolase</keyword>
<feature type="chain" id="PRO_5047023102" description="Proline iminopeptidase" evidence="2">
    <location>
        <begin position="21"/>
        <end position="476"/>
    </location>
</feature>
<gene>
    <name evidence="4" type="ORF">SCD92_16480</name>
</gene>
<keyword evidence="2" id="KW-0732">Signal</keyword>
<dbReference type="Pfam" id="PF00561">
    <property type="entry name" value="Abhydrolase_1"/>
    <property type="match status" value="1"/>
</dbReference>
<dbReference type="EMBL" id="JAXAFO010000036">
    <property type="protein sequence ID" value="MDX6850974.1"/>
    <property type="molecule type" value="Genomic_DNA"/>
</dbReference>
<organism evidence="4 5">
    <name type="scientific">Gilvimarinus gilvus</name>
    <dbReference type="NCBI Taxonomy" id="3058038"/>
    <lineage>
        <taxon>Bacteria</taxon>
        <taxon>Pseudomonadati</taxon>
        <taxon>Pseudomonadota</taxon>
        <taxon>Gammaproteobacteria</taxon>
        <taxon>Cellvibrionales</taxon>
        <taxon>Cellvibrionaceae</taxon>
        <taxon>Gilvimarinus</taxon>
    </lineage>
</organism>
<feature type="signal peptide" evidence="2">
    <location>
        <begin position="1"/>
        <end position="20"/>
    </location>
</feature>
<dbReference type="InterPro" id="IPR029058">
    <property type="entry name" value="AB_hydrolase_fold"/>
</dbReference>
<reference evidence="4 5" key="1">
    <citation type="submission" date="2023-11" db="EMBL/GenBank/DDBJ databases">
        <title>Gilvimarinus fulvus sp. nov., isolated from the surface of Kelp.</title>
        <authorList>
            <person name="Sun Y.Y."/>
            <person name="Gong Y."/>
            <person name="Du Z.J."/>
        </authorList>
    </citation>
    <scope>NUCLEOTIDE SEQUENCE [LARGE SCALE GENOMIC DNA]</scope>
    <source>
        <strain evidence="4 5">SDUM040013</strain>
    </source>
</reference>
<evidence type="ECO:0000256" key="1">
    <source>
        <dbReference type="ARBA" id="ARBA00021843"/>
    </source>
</evidence>
<dbReference type="InterPro" id="IPR005944">
    <property type="entry name" value="Pro_iminopeptidase"/>
</dbReference>
<dbReference type="GO" id="GO:0016787">
    <property type="term" value="F:hydrolase activity"/>
    <property type="evidence" value="ECO:0007669"/>
    <property type="project" value="UniProtKB-KW"/>
</dbReference>
<dbReference type="SUPFAM" id="SSF53474">
    <property type="entry name" value="alpha/beta-Hydrolases"/>
    <property type="match status" value="1"/>
</dbReference>
<proteinExistence type="predicted"/>
<dbReference type="Proteomes" id="UP001273505">
    <property type="component" value="Unassembled WGS sequence"/>
</dbReference>
<dbReference type="RefSeq" id="WP_302724226.1">
    <property type="nucleotide sequence ID" value="NZ_JAULRU010000783.1"/>
</dbReference>
<feature type="domain" description="AB hydrolase-1" evidence="3">
    <location>
        <begin position="74"/>
        <end position="446"/>
    </location>
</feature>
<dbReference type="InterPro" id="IPR000073">
    <property type="entry name" value="AB_hydrolase_1"/>
</dbReference>
<dbReference type="PANTHER" id="PTHR43722:SF1">
    <property type="entry name" value="PROLINE IMINOPEPTIDASE"/>
    <property type="match status" value="1"/>
</dbReference>
<evidence type="ECO:0000313" key="4">
    <source>
        <dbReference type="EMBL" id="MDX6850974.1"/>
    </source>
</evidence>
<sequence length="476" mass="51902">MSIRFVCFIILINLIPHANAEPNWQPHTLTGPNGEQVPAELGYIETPQIRGKADSGTLELGFVRLKSQAQNPGNPIVYLAGGPGGSATWTASHQRHPMFVALTEFADVIIFDQRGTGLSRNGLEDCRYDPKIPLTQAITLEGYINAMSDAARYCRKQWSQTGVDLNAYNTMESVHDLEALRVALGAEQIDLWGISYGTHLAFAMNKTYPQSVGKMILASSEGLDHTIKSPANVDAVLARVATAFKAHPASAQYPELVPMMQGIHEKYAAEPATIKVPTRDGATVELAVSKANIQLMTAGALLRDPSSIANLPGFYGLLAMGDFSLIGPHFLGMRMEMFTLNPMSVAMDAASGVSQERWQQVQGEAERSVLWRSSNLPFPDISAALGVKDLGDDFRSLNKNATPTLFFAGTLDGRTPLEGQRDVANYFSNKSFVTIENGGHNLYMSSPKVLATMQQFLRGETLAEEITIELPIPEFR</sequence>
<evidence type="ECO:0000313" key="5">
    <source>
        <dbReference type="Proteomes" id="UP001273505"/>
    </source>
</evidence>
<name>A0ABU4S6I1_9GAMM</name>
<comment type="caution">
    <text evidence="4">The sequence shown here is derived from an EMBL/GenBank/DDBJ whole genome shotgun (WGS) entry which is preliminary data.</text>
</comment>
<evidence type="ECO:0000259" key="3">
    <source>
        <dbReference type="Pfam" id="PF00561"/>
    </source>
</evidence>
<dbReference type="PANTHER" id="PTHR43722">
    <property type="entry name" value="PROLINE IMINOPEPTIDASE"/>
    <property type="match status" value="1"/>
</dbReference>
<evidence type="ECO:0000256" key="2">
    <source>
        <dbReference type="SAM" id="SignalP"/>
    </source>
</evidence>
<accession>A0ABU4S6I1</accession>